<name>A0A8L0DR33_ONCMY</name>
<reference evidence="12" key="1">
    <citation type="submission" date="2020-07" db="EMBL/GenBank/DDBJ databases">
        <title>A long reads based de novo assembly of the rainbow trout Arlee double haploid line genome.</title>
        <authorList>
            <person name="Gao G."/>
            <person name="Palti Y."/>
        </authorList>
    </citation>
    <scope>NUCLEOTIDE SEQUENCE [LARGE SCALE GENOMIC DNA]</scope>
</reference>
<protein>
    <recommendedName>
        <fullName evidence="8">Transmembrane protein 47</fullName>
    </recommendedName>
    <alternativeName>
        <fullName evidence="9">Transmembrane 4 superfamily member 10</fullName>
    </alternativeName>
</protein>
<reference evidence="12" key="2">
    <citation type="submission" date="2025-08" db="UniProtKB">
        <authorList>
            <consortium name="Ensembl"/>
        </authorList>
    </citation>
    <scope>IDENTIFICATION</scope>
</reference>
<proteinExistence type="inferred from homology"/>
<dbReference type="GO" id="GO:0005912">
    <property type="term" value="C:adherens junction"/>
    <property type="evidence" value="ECO:0007669"/>
    <property type="project" value="UniProtKB-SubCell"/>
</dbReference>
<dbReference type="Ensembl" id="ENSOMYT00000165369.1">
    <property type="protein sequence ID" value="ENSOMYP00000132510.1"/>
    <property type="gene ID" value="ENSOMYG00000049175.1"/>
</dbReference>
<evidence type="ECO:0000256" key="4">
    <source>
        <dbReference type="ARBA" id="ARBA00022692"/>
    </source>
</evidence>
<feature type="chain" id="PRO_5035437691" description="Transmembrane protein 47" evidence="11">
    <location>
        <begin position="18"/>
        <end position="369"/>
    </location>
</feature>
<evidence type="ECO:0000256" key="8">
    <source>
        <dbReference type="ARBA" id="ARBA00039383"/>
    </source>
</evidence>
<evidence type="ECO:0000313" key="12">
    <source>
        <dbReference type="Ensembl" id="ENSOMYP00000132510.1"/>
    </source>
</evidence>
<keyword evidence="13" id="KW-1185">Reference proteome</keyword>
<keyword evidence="6 10" id="KW-1133">Transmembrane helix</keyword>
<evidence type="ECO:0000256" key="1">
    <source>
        <dbReference type="ARBA" id="ARBA00004141"/>
    </source>
</evidence>
<evidence type="ECO:0000256" key="5">
    <source>
        <dbReference type="ARBA" id="ARBA00022949"/>
    </source>
</evidence>
<keyword evidence="11" id="KW-0732">Signal</keyword>
<dbReference type="GO" id="GO:0016020">
    <property type="term" value="C:membrane"/>
    <property type="evidence" value="ECO:0007669"/>
    <property type="project" value="UniProtKB-SubCell"/>
</dbReference>
<comment type="subcellular location">
    <subcellularLocation>
        <location evidence="2">Cell junction</location>
        <location evidence="2">Adherens junction</location>
    </subcellularLocation>
    <subcellularLocation>
        <location evidence="1">Membrane</location>
        <topology evidence="1">Multi-pass membrane protein</topology>
    </subcellularLocation>
</comment>
<dbReference type="GeneTree" id="ENSGT00530000063484"/>
<dbReference type="AlphaFoldDB" id="A0A8L0DR33"/>
<evidence type="ECO:0000256" key="3">
    <source>
        <dbReference type="ARBA" id="ARBA00008691"/>
    </source>
</evidence>
<reference evidence="12" key="3">
    <citation type="submission" date="2025-09" db="UniProtKB">
        <authorList>
            <consortium name="Ensembl"/>
        </authorList>
    </citation>
    <scope>IDENTIFICATION</scope>
</reference>
<organism evidence="12 13">
    <name type="scientific">Oncorhynchus mykiss</name>
    <name type="common">Rainbow trout</name>
    <name type="synonym">Salmo gairdneri</name>
    <dbReference type="NCBI Taxonomy" id="8022"/>
    <lineage>
        <taxon>Eukaryota</taxon>
        <taxon>Metazoa</taxon>
        <taxon>Chordata</taxon>
        <taxon>Craniata</taxon>
        <taxon>Vertebrata</taxon>
        <taxon>Euteleostomi</taxon>
        <taxon>Actinopterygii</taxon>
        <taxon>Neopterygii</taxon>
        <taxon>Teleostei</taxon>
        <taxon>Protacanthopterygii</taxon>
        <taxon>Salmoniformes</taxon>
        <taxon>Salmonidae</taxon>
        <taxon>Salmoninae</taxon>
        <taxon>Oncorhynchus</taxon>
    </lineage>
</organism>
<evidence type="ECO:0000313" key="13">
    <source>
        <dbReference type="Proteomes" id="UP000694395"/>
    </source>
</evidence>
<evidence type="ECO:0000256" key="7">
    <source>
        <dbReference type="ARBA" id="ARBA00023136"/>
    </source>
</evidence>
<feature type="transmembrane region" description="Helical" evidence="10">
    <location>
        <begin position="270"/>
        <end position="291"/>
    </location>
</feature>
<accession>A0A8L0DR33</accession>
<keyword evidence="7 10" id="KW-0472">Membrane</keyword>
<keyword evidence="4 10" id="KW-0812">Transmembrane</keyword>
<keyword evidence="5" id="KW-0965">Cell junction</keyword>
<sequence length="369" mass="39554">PPLSLPLSLSLPPLSLSLSLAVPSLPSLSPPFSLSCCSLSPLSLPPLSPLAPFPSDNLLFAPSCLYHLISPPLCPLSPSLSVLYLSFPLCPLSPSLSVLYLSFPLCPLSLLPSLFSISPSLSVLYLSFPLCPLSLLPSLSSISPSLSVLSLLPSLSSISPSLSVLYLSFPLCPLSLLPSLFSISPSLSVLYLSFPLCPLYLIPSLSSISPSLSVLYLSFPLCPLSLLPSVSQPFLPPYLSYAPPLSFPSSTSFLNYICILSLLDWQIATLSLLLGGAALVLLSFLVVLVSVCIGSRRRFNRPVAVMLFAAVVLQGCSLVLYPIKFTETISMSIYHEFNWGYGLAWGATIFSFGGGILYCLNPKNYEDYY</sequence>
<dbReference type="InterPro" id="IPR015664">
    <property type="entry name" value="P53_induced"/>
</dbReference>
<dbReference type="PANTHER" id="PTHR14399">
    <property type="entry name" value="P53-INDUCED PROTEIN RELATED"/>
    <property type="match status" value="1"/>
</dbReference>
<dbReference type="Proteomes" id="UP000694395">
    <property type="component" value="Chromosome 18"/>
</dbReference>
<feature type="signal peptide" evidence="11">
    <location>
        <begin position="1"/>
        <end position="17"/>
    </location>
</feature>
<evidence type="ECO:0000256" key="9">
    <source>
        <dbReference type="ARBA" id="ARBA00041506"/>
    </source>
</evidence>
<comment type="similarity">
    <text evidence="3">Belongs to the TMEM47 family.</text>
</comment>
<evidence type="ECO:0000256" key="6">
    <source>
        <dbReference type="ARBA" id="ARBA00022989"/>
    </source>
</evidence>
<evidence type="ECO:0000256" key="10">
    <source>
        <dbReference type="SAM" id="Phobius"/>
    </source>
</evidence>
<evidence type="ECO:0000256" key="2">
    <source>
        <dbReference type="ARBA" id="ARBA00004536"/>
    </source>
</evidence>
<dbReference type="Gene3D" id="1.20.140.150">
    <property type="match status" value="1"/>
</dbReference>
<evidence type="ECO:0000256" key="11">
    <source>
        <dbReference type="SAM" id="SignalP"/>
    </source>
</evidence>
<dbReference type="GO" id="GO:0098609">
    <property type="term" value="P:cell-cell adhesion"/>
    <property type="evidence" value="ECO:0007669"/>
    <property type="project" value="TreeGrafter"/>
</dbReference>
<feature type="transmembrane region" description="Helical" evidence="10">
    <location>
        <begin position="343"/>
        <end position="360"/>
    </location>
</feature>
<feature type="transmembrane region" description="Helical" evidence="10">
    <location>
        <begin position="303"/>
        <end position="323"/>
    </location>
</feature>
<dbReference type="PANTHER" id="PTHR14399:SF3">
    <property type="entry name" value="TRANSMEMBRANE PROTEIN 47"/>
    <property type="match status" value="1"/>
</dbReference>